<sequence length="267" mass="29601">MLNKATNPFFLSLLMSLSAIAQQVLPEVKHKIVVIAHRGNHVSVPENTLAAAREAIAAGADYVEVDLRTTKDGHLVVLHDATVDRTTNGAGKVSTMTLDEVKHLQVFNRNKKTNRIPEFKELLAVCKDKINIYLDFKAADAAQTWKQIQAAGMEKQVIVYLNKESDFQEWQKVAPTVPLMSSLPKDIDTKEKLTSFLEKLPLKIVDNLPHPHLLSALNEAGVQVWLDVQSATEGPVSWKAALQKGVQGLQTDQPAALIKYLQENEAR</sequence>
<reference evidence="3" key="1">
    <citation type="submission" date="2021-12" db="EMBL/GenBank/DDBJ databases">
        <title>Novel species in genus Dyadobacter.</title>
        <authorList>
            <person name="Ma C."/>
        </authorList>
    </citation>
    <scope>NUCLEOTIDE SEQUENCE</scope>
    <source>
        <strain evidence="3">LJ419</strain>
    </source>
</reference>
<dbReference type="RefSeq" id="WP_234655298.1">
    <property type="nucleotide sequence ID" value="NZ_CP094997.1"/>
</dbReference>
<dbReference type="PANTHER" id="PTHR46211:SF14">
    <property type="entry name" value="GLYCEROPHOSPHODIESTER PHOSPHODIESTERASE"/>
    <property type="match status" value="1"/>
</dbReference>
<dbReference type="CDD" id="cd08566">
    <property type="entry name" value="GDPD_AtGDE_like"/>
    <property type="match status" value="1"/>
</dbReference>
<name>A0A9X1TLD0_9BACT</name>
<dbReference type="PROSITE" id="PS51704">
    <property type="entry name" value="GP_PDE"/>
    <property type="match status" value="1"/>
</dbReference>
<proteinExistence type="predicted"/>
<dbReference type="PANTHER" id="PTHR46211">
    <property type="entry name" value="GLYCEROPHOSPHORYL DIESTER PHOSPHODIESTERASE"/>
    <property type="match status" value="1"/>
</dbReference>
<dbReference type="Gene3D" id="3.20.20.190">
    <property type="entry name" value="Phosphatidylinositol (PI) phosphodiesterase"/>
    <property type="match status" value="1"/>
</dbReference>
<dbReference type="SUPFAM" id="SSF51695">
    <property type="entry name" value="PLC-like phosphodiesterases"/>
    <property type="match status" value="1"/>
</dbReference>
<comment type="caution">
    <text evidence="3">The sequence shown here is derived from an EMBL/GenBank/DDBJ whole genome shotgun (WGS) entry which is preliminary data.</text>
</comment>
<organism evidence="3 4">
    <name type="scientific">Dyadobacter chenwenxiniae</name>
    <dbReference type="NCBI Taxonomy" id="2906456"/>
    <lineage>
        <taxon>Bacteria</taxon>
        <taxon>Pseudomonadati</taxon>
        <taxon>Bacteroidota</taxon>
        <taxon>Cytophagia</taxon>
        <taxon>Cytophagales</taxon>
        <taxon>Spirosomataceae</taxon>
        <taxon>Dyadobacter</taxon>
    </lineage>
</organism>
<dbReference type="Proteomes" id="UP001139000">
    <property type="component" value="Unassembled WGS sequence"/>
</dbReference>
<evidence type="ECO:0000313" key="3">
    <source>
        <dbReference type="EMBL" id="MCF0062113.1"/>
    </source>
</evidence>
<evidence type="ECO:0000256" key="1">
    <source>
        <dbReference type="SAM" id="SignalP"/>
    </source>
</evidence>
<dbReference type="InterPro" id="IPR017946">
    <property type="entry name" value="PLC-like_Pdiesterase_TIM-brl"/>
</dbReference>
<feature type="chain" id="PRO_5040935819" evidence="1">
    <location>
        <begin position="22"/>
        <end position="267"/>
    </location>
</feature>
<feature type="signal peptide" evidence="1">
    <location>
        <begin position="1"/>
        <end position="21"/>
    </location>
</feature>
<dbReference type="GO" id="GO:0008081">
    <property type="term" value="F:phosphoric diester hydrolase activity"/>
    <property type="evidence" value="ECO:0007669"/>
    <property type="project" value="InterPro"/>
</dbReference>
<keyword evidence="1" id="KW-0732">Signal</keyword>
<dbReference type="GO" id="GO:0006629">
    <property type="term" value="P:lipid metabolic process"/>
    <property type="evidence" value="ECO:0007669"/>
    <property type="project" value="InterPro"/>
</dbReference>
<protein>
    <submittedName>
        <fullName evidence="3">Glycerophosphodiester phosphodiesterase family protein</fullName>
    </submittedName>
</protein>
<dbReference type="Pfam" id="PF03009">
    <property type="entry name" value="GDPD"/>
    <property type="match status" value="1"/>
</dbReference>
<evidence type="ECO:0000313" key="4">
    <source>
        <dbReference type="Proteomes" id="UP001139000"/>
    </source>
</evidence>
<dbReference type="InterPro" id="IPR030395">
    <property type="entry name" value="GP_PDE_dom"/>
</dbReference>
<dbReference type="AlphaFoldDB" id="A0A9X1TLD0"/>
<accession>A0A9X1TLD0</accession>
<dbReference type="EMBL" id="JAJTTC010000001">
    <property type="protein sequence ID" value="MCF0062113.1"/>
    <property type="molecule type" value="Genomic_DNA"/>
</dbReference>
<evidence type="ECO:0000259" key="2">
    <source>
        <dbReference type="PROSITE" id="PS51704"/>
    </source>
</evidence>
<keyword evidence="4" id="KW-1185">Reference proteome</keyword>
<feature type="domain" description="GP-PDE" evidence="2">
    <location>
        <begin position="32"/>
        <end position="261"/>
    </location>
</feature>
<gene>
    <name evidence="3" type="ORF">LXM26_11465</name>
</gene>